<comment type="caution">
    <text evidence="2">The sequence shown here is derived from an EMBL/GenBank/DDBJ whole genome shotgun (WGS) entry which is preliminary data.</text>
</comment>
<feature type="region of interest" description="Disordered" evidence="1">
    <location>
        <begin position="169"/>
        <end position="199"/>
    </location>
</feature>
<dbReference type="Proteomes" id="UP001586593">
    <property type="component" value="Unassembled WGS sequence"/>
</dbReference>
<feature type="compositionally biased region" description="Polar residues" evidence="1">
    <location>
        <begin position="657"/>
        <end position="675"/>
    </location>
</feature>
<feature type="compositionally biased region" description="Polar residues" evidence="1">
    <location>
        <begin position="319"/>
        <end position="337"/>
    </location>
</feature>
<dbReference type="EMBL" id="JAZHXJ010000301">
    <property type="protein sequence ID" value="KAL1865256.1"/>
    <property type="molecule type" value="Genomic_DNA"/>
</dbReference>
<evidence type="ECO:0000313" key="3">
    <source>
        <dbReference type="Proteomes" id="UP001586593"/>
    </source>
</evidence>
<name>A0ABR3WP14_9PEZI</name>
<feature type="compositionally biased region" description="Low complexity" evidence="1">
    <location>
        <begin position="105"/>
        <end position="120"/>
    </location>
</feature>
<gene>
    <name evidence="2" type="ORF">VTK73DRAFT_5417</name>
</gene>
<evidence type="ECO:0000313" key="2">
    <source>
        <dbReference type="EMBL" id="KAL1865256.1"/>
    </source>
</evidence>
<evidence type="ECO:0000256" key="1">
    <source>
        <dbReference type="SAM" id="MobiDB-lite"/>
    </source>
</evidence>
<reference evidence="2 3" key="1">
    <citation type="journal article" date="2024" name="Commun. Biol.">
        <title>Comparative genomic analysis of thermophilic fungi reveals convergent evolutionary adaptations and gene losses.</title>
        <authorList>
            <person name="Steindorff A.S."/>
            <person name="Aguilar-Pontes M.V."/>
            <person name="Robinson A.J."/>
            <person name="Andreopoulos B."/>
            <person name="LaButti K."/>
            <person name="Kuo A."/>
            <person name="Mondo S."/>
            <person name="Riley R."/>
            <person name="Otillar R."/>
            <person name="Haridas S."/>
            <person name="Lipzen A."/>
            <person name="Grimwood J."/>
            <person name="Schmutz J."/>
            <person name="Clum A."/>
            <person name="Reid I.D."/>
            <person name="Moisan M.C."/>
            <person name="Butler G."/>
            <person name="Nguyen T.T.M."/>
            <person name="Dewar K."/>
            <person name="Conant G."/>
            <person name="Drula E."/>
            <person name="Henrissat B."/>
            <person name="Hansel C."/>
            <person name="Singer S."/>
            <person name="Hutchinson M.I."/>
            <person name="de Vries R.P."/>
            <person name="Natvig D.O."/>
            <person name="Powell A.J."/>
            <person name="Tsang A."/>
            <person name="Grigoriev I.V."/>
        </authorList>
    </citation>
    <scope>NUCLEOTIDE SEQUENCE [LARGE SCALE GENOMIC DNA]</scope>
    <source>
        <strain evidence="2 3">ATCC 24622</strain>
    </source>
</reference>
<feature type="region of interest" description="Disordered" evidence="1">
    <location>
        <begin position="83"/>
        <end position="148"/>
    </location>
</feature>
<feature type="compositionally biased region" description="Basic and acidic residues" evidence="1">
    <location>
        <begin position="643"/>
        <end position="652"/>
    </location>
</feature>
<proteinExistence type="predicted"/>
<keyword evidence="3" id="KW-1185">Reference proteome</keyword>
<feature type="region of interest" description="Disordered" evidence="1">
    <location>
        <begin position="643"/>
        <end position="682"/>
    </location>
</feature>
<sequence>MSAEEECPKVKTIWLGDETERLSHGTERNPILGNFVPVSETARSSSPSLKQHQKDENVYIHLSLTDSQLDTLATVLSTHTSPERLSRSGVKHANEKCASGNVPGSKLSPVSHSRSRSPVKPACPGHPAVGARFKSPNKNSGIHTSQEETHRVTFDAEHKKPAFSRNLVAASPNKGKPRSERNIRKAASDGSQLPLAERRTGGRPAAINVEVTRKYAKIRAQKNGLGPVIIHQPLPSQSPEKEEAHLLPTPGAVFARQTMEDRNDNYSYSSSIYTLDQDMEESLPHISPLHIRKGSESPHKPSVLRAYTDWRDGTTVPTTISTSLSARTPGTHASTEQKLGRQYRRQDIETPSAYTPLTLTPFFSNKEMPASRMSKKTMIGDNGWLERPTEPREKKVPAARKTGFLDSLKKKAKEMVDLTDLRVHASQRARPRANAAGEGGHGGERGDRLSVSLAPREQSLLYCELEYGLTCALNNYITDQFNAGRLDADKLKRVADSWQQKGRPRVIGFRYDLETQLELVRLHVGEFRFYGRPASTDRNAAGHSSRSHGSDIPAASNSPIVAHVTGTTAAATVLCGILDMMKVDARAIRIRTFCQPDTVIAKQLSDAQGLYAILGCSEPERVQLAEIVQFFRAALERERYYSRQQREARDGPKIAASANQGERNGRWHSSPTRGSTRTEDEA</sequence>
<protein>
    <submittedName>
        <fullName evidence="2">Uncharacterized protein</fullName>
    </submittedName>
</protein>
<feature type="compositionally biased region" description="Basic and acidic residues" evidence="1">
    <location>
        <begin position="177"/>
        <end position="187"/>
    </location>
</feature>
<feature type="region of interest" description="Disordered" evidence="1">
    <location>
        <begin position="425"/>
        <end position="448"/>
    </location>
</feature>
<organism evidence="2 3">
    <name type="scientific">Phialemonium thermophilum</name>
    <dbReference type="NCBI Taxonomy" id="223376"/>
    <lineage>
        <taxon>Eukaryota</taxon>
        <taxon>Fungi</taxon>
        <taxon>Dikarya</taxon>
        <taxon>Ascomycota</taxon>
        <taxon>Pezizomycotina</taxon>
        <taxon>Sordariomycetes</taxon>
        <taxon>Sordariomycetidae</taxon>
        <taxon>Cephalothecales</taxon>
        <taxon>Cephalothecaceae</taxon>
        <taxon>Phialemonium</taxon>
    </lineage>
</organism>
<accession>A0ABR3WP14</accession>
<feature type="region of interest" description="Disordered" evidence="1">
    <location>
        <begin position="319"/>
        <end position="341"/>
    </location>
</feature>